<sequence length="36" mass="4025">MNFKSEVMRKGNRKGVAGDRLQKFARSDSVTLRGSP</sequence>
<accession>A0ABS5LND2</accession>
<dbReference type="EMBL" id="JAANES010000001">
    <property type="protein sequence ID" value="MBS3017993.1"/>
    <property type="molecule type" value="Genomic_DNA"/>
</dbReference>
<feature type="region of interest" description="Disordered" evidence="1">
    <location>
        <begin position="1"/>
        <end position="22"/>
    </location>
</feature>
<evidence type="ECO:0000313" key="3">
    <source>
        <dbReference type="Proteomes" id="UP001647436"/>
    </source>
</evidence>
<comment type="caution">
    <text evidence="2">The sequence shown here is derived from an EMBL/GenBank/DDBJ whole genome shotgun (WGS) entry which is preliminary data.</text>
</comment>
<name>A0ABS5LND2_9BURK</name>
<gene>
    <name evidence="2" type="ORF">DJFAAGMI_00723</name>
</gene>
<evidence type="ECO:0000313" key="2">
    <source>
        <dbReference type="EMBL" id="MBS3017993.1"/>
    </source>
</evidence>
<reference evidence="2 3" key="1">
    <citation type="submission" date="2020-03" db="EMBL/GenBank/DDBJ databases">
        <title>The role of nitrogen metabolism on polyethylene biodegradation.</title>
        <authorList>
            <person name="Peixoto J."/>
            <person name="Vizzotto C.S."/>
            <person name="Ramos A."/>
            <person name="Alves G."/>
            <person name="Steindorff A."/>
            <person name="Kruger R."/>
        </authorList>
    </citation>
    <scope>NUCLEOTIDE SEQUENCE [LARGE SCALE GENOMIC DNA]</scope>
    <source>
        <strain evidence="2 3">PE63</strain>
    </source>
</reference>
<dbReference type="Proteomes" id="UP001647436">
    <property type="component" value="Unassembled WGS sequence"/>
</dbReference>
<organism evidence="2 3">
    <name type="scientific">Comamonas brasiliensis</name>
    <dbReference type="NCBI Taxonomy" id="1812482"/>
    <lineage>
        <taxon>Bacteria</taxon>
        <taxon>Pseudomonadati</taxon>
        <taxon>Pseudomonadota</taxon>
        <taxon>Betaproteobacteria</taxon>
        <taxon>Burkholderiales</taxon>
        <taxon>Comamonadaceae</taxon>
        <taxon>Comamonas</taxon>
    </lineage>
</organism>
<keyword evidence="3" id="KW-1185">Reference proteome</keyword>
<proteinExistence type="predicted"/>
<protein>
    <submittedName>
        <fullName evidence="2">Uncharacterized protein</fullName>
    </submittedName>
</protein>
<evidence type="ECO:0000256" key="1">
    <source>
        <dbReference type="SAM" id="MobiDB-lite"/>
    </source>
</evidence>